<keyword evidence="1" id="KW-0472">Membrane</keyword>
<dbReference type="Gene3D" id="2.130.10.10">
    <property type="entry name" value="YVTN repeat-like/Quinoprotein amine dehydrogenase"/>
    <property type="match status" value="2"/>
</dbReference>
<keyword evidence="1" id="KW-0812">Transmembrane</keyword>
<comment type="caution">
    <text evidence="4">The sequence shown here is derived from an EMBL/GenBank/DDBJ whole genome shotgun (WGS) entry which is preliminary data.</text>
</comment>
<dbReference type="Proteomes" id="UP000295455">
    <property type="component" value="Unassembled WGS sequence"/>
</dbReference>
<proteinExistence type="predicted"/>
<dbReference type="InterPro" id="IPR000792">
    <property type="entry name" value="Tscrpt_reg_LuxR_C"/>
</dbReference>
<dbReference type="SMART" id="SM00421">
    <property type="entry name" value="HTH_LUXR"/>
    <property type="match status" value="1"/>
</dbReference>
<dbReference type="InterPro" id="IPR013783">
    <property type="entry name" value="Ig-like_fold"/>
</dbReference>
<feature type="domain" description="HTH luxR-type" evidence="3">
    <location>
        <begin position="865"/>
        <end position="922"/>
    </location>
</feature>
<evidence type="ECO:0000313" key="5">
    <source>
        <dbReference type="Proteomes" id="UP000295455"/>
    </source>
</evidence>
<dbReference type="SUPFAM" id="SSF46894">
    <property type="entry name" value="C-terminal effector domain of the bipartite response regulators"/>
    <property type="match status" value="1"/>
</dbReference>
<name>A0A4R1RL96_9FLAO</name>
<reference evidence="4 5" key="1">
    <citation type="submission" date="2019-03" db="EMBL/GenBank/DDBJ databases">
        <title>Genomic Encyclopedia of Type Strains, Phase IV (KMG-IV): sequencing the most valuable type-strain genomes for metagenomic binning, comparative biology and taxonomic classification.</title>
        <authorList>
            <person name="Goeker M."/>
        </authorList>
    </citation>
    <scope>NUCLEOTIDE SEQUENCE [LARGE SCALE GENOMIC DNA]</scope>
    <source>
        <strain evidence="4 5">DSM 18792</strain>
    </source>
</reference>
<dbReference type="InterPro" id="IPR011123">
    <property type="entry name" value="Y_Y_Y"/>
</dbReference>
<feature type="transmembrane region" description="Helical" evidence="1">
    <location>
        <begin position="734"/>
        <end position="755"/>
    </location>
</feature>
<sequence length="925" mass="106936">MKSNAHIALCYLLLLFIFNNLLAQELPPIQKFSPTDYDGENQNWMISQAPNKFIYVANNEGLLEYNGAKWTMYPSPNNTIIRAVNAIENRIYTGCYMEFGFWERDVFGKLHYKSLVPKFEESMVEDEHIWNIITYDDWILFQSFNRIYFYNPVSGASKIINSKNGISRVFNIKDVIYYHVNHEGIYKVEAGKPKLIVDNVIFENDKVVNMFQMNDGLLIQTRGLGFYTFINNKLSEWNIPANEALKKMNIFNSIQLKDKSFVIGTIKNGIIYLSETGNIEFELDRSNGLDNNTVLSVFEDIDANVWAGLDNGINCINIKSPIRVFNDDEGKIGTVYASIVFNDILYLGTNQGLFYKKAFSQEAFKFINGTSGQVWTLFQFNNELFCGHHSGTFVINNDNAVLVTNTPGTWSFKPIPNKENMLLEGNYNGLNVLVKNQGHWELKNKIKGFDNSARYFEIVNNNEVWVSHGYKGLLKLKIDEDFKVVKNIYTDTTVSVGKNSSLIKYKNRVLYAYKEGVFGYDSKKNGFVKDTLISSIVTKSEYASGKLVVDDTQKLWAFSNDNISYVDINHLTNQLKINRVAIPYYLRKGQVGYENISRLQNDKYLIGVTDGYLTLDISELNKTNNHNLVLNSIELNTVGKGNLAIDAQKPGEFEYKNNSIIFNYSVPVYNKYDIVQYQYKLNGWYNEWSEWHSKSELIFENLPFGDYTLNIRAKIGNQLSSNMISYDFKINRPWLLSNVAISLYLFLLFAFSFMMHKIYKKHYKKLHAHKQLEHEQLITNIKNEKLNQDIESKNRELAISTMSIIKKNEVLHSIKKELKKTKQTNNNTALKLIDSNLNDAKDWSFFEQAFNNADKDFLDKIKHAHPDLTPNDLRFCAYLRLNLSSKEMAPLLNISVKSVETKRYRLRKKLDLEHDSGLVNYILNF</sequence>
<evidence type="ECO:0000313" key="4">
    <source>
        <dbReference type="EMBL" id="TCL66809.1"/>
    </source>
</evidence>
<dbReference type="Gene3D" id="1.10.10.10">
    <property type="entry name" value="Winged helix-like DNA-binding domain superfamily/Winged helix DNA-binding domain"/>
    <property type="match status" value="1"/>
</dbReference>
<dbReference type="Pfam" id="PF07495">
    <property type="entry name" value="Y_Y_Y"/>
    <property type="match status" value="1"/>
</dbReference>
<dbReference type="InterPro" id="IPR016032">
    <property type="entry name" value="Sig_transdc_resp-reg_C-effctor"/>
</dbReference>
<evidence type="ECO:0000256" key="2">
    <source>
        <dbReference type="SAM" id="SignalP"/>
    </source>
</evidence>
<accession>A0A4R1RL96</accession>
<dbReference type="EMBL" id="SLUP01000003">
    <property type="protein sequence ID" value="TCL66809.1"/>
    <property type="molecule type" value="Genomic_DNA"/>
</dbReference>
<dbReference type="InterPro" id="IPR036388">
    <property type="entry name" value="WH-like_DNA-bd_sf"/>
</dbReference>
<organism evidence="4 5">
    <name type="scientific">Mariniflexile fucanivorans</name>
    <dbReference type="NCBI Taxonomy" id="264023"/>
    <lineage>
        <taxon>Bacteria</taxon>
        <taxon>Pseudomonadati</taxon>
        <taxon>Bacteroidota</taxon>
        <taxon>Flavobacteriia</taxon>
        <taxon>Flavobacteriales</taxon>
        <taxon>Flavobacteriaceae</taxon>
        <taxon>Mariniflexile</taxon>
    </lineage>
</organism>
<dbReference type="GO" id="GO:0006355">
    <property type="term" value="P:regulation of DNA-templated transcription"/>
    <property type="evidence" value="ECO:0007669"/>
    <property type="project" value="InterPro"/>
</dbReference>
<feature type="chain" id="PRO_5020564582" evidence="2">
    <location>
        <begin position="24"/>
        <end position="925"/>
    </location>
</feature>
<dbReference type="GO" id="GO:0003677">
    <property type="term" value="F:DNA binding"/>
    <property type="evidence" value="ECO:0007669"/>
    <property type="project" value="InterPro"/>
</dbReference>
<protein>
    <submittedName>
        <fullName evidence="4">YXYXY domain-containing protein</fullName>
    </submittedName>
</protein>
<evidence type="ECO:0000259" key="3">
    <source>
        <dbReference type="SMART" id="SM00421"/>
    </source>
</evidence>
<gene>
    <name evidence="4" type="ORF">EV196_103228</name>
</gene>
<dbReference type="AlphaFoldDB" id="A0A4R1RL96"/>
<keyword evidence="2" id="KW-0732">Signal</keyword>
<dbReference type="OrthoDB" id="1090267at2"/>
<keyword evidence="1" id="KW-1133">Transmembrane helix</keyword>
<evidence type="ECO:0000256" key="1">
    <source>
        <dbReference type="SAM" id="Phobius"/>
    </source>
</evidence>
<feature type="signal peptide" evidence="2">
    <location>
        <begin position="1"/>
        <end position="23"/>
    </location>
</feature>
<dbReference type="InterPro" id="IPR015943">
    <property type="entry name" value="WD40/YVTN_repeat-like_dom_sf"/>
</dbReference>
<dbReference type="RefSeq" id="WP_132217054.1">
    <property type="nucleotide sequence ID" value="NZ_OX156936.1"/>
</dbReference>
<dbReference type="Gene3D" id="2.60.40.10">
    <property type="entry name" value="Immunoglobulins"/>
    <property type="match status" value="1"/>
</dbReference>
<keyword evidence="5" id="KW-1185">Reference proteome</keyword>